<feature type="domain" description="Carrier" evidence="9">
    <location>
        <begin position="130"/>
        <end position="205"/>
    </location>
</feature>
<evidence type="ECO:0000259" key="11">
    <source>
        <dbReference type="PROSITE" id="PS52019"/>
    </source>
</evidence>
<evidence type="ECO:0000256" key="2">
    <source>
        <dbReference type="ARBA" id="ARBA00022450"/>
    </source>
</evidence>
<dbReference type="Pfam" id="PF00550">
    <property type="entry name" value="PP-binding"/>
    <property type="match status" value="1"/>
</dbReference>
<dbReference type="Pfam" id="PF22953">
    <property type="entry name" value="SpnB_Rossmann"/>
    <property type="match status" value="1"/>
</dbReference>
<dbReference type="PROSITE" id="PS52019">
    <property type="entry name" value="PKS_MFAS_DH"/>
    <property type="match status" value="1"/>
</dbReference>
<dbReference type="SMART" id="SM00826">
    <property type="entry name" value="PKS_DH"/>
    <property type="match status" value="1"/>
</dbReference>
<evidence type="ECO:0000256" key="1">
    <source>
        <dbReference type="ARBA" id="ARBA00004792"/>
    </source>
</evidence>
<dbReference type="InterPro" id="IPR032821">
    <property type="entry name" value="PKS_assoc"/>
</dbReference>
<evidence type="ECO:0000313" key="13">
    <source>
        <dbReference type="Proteomes" id="UP001596208"/>
    </source>
</evidence>
<dbReference type="PANTHER" id="PTHR43775:SF51">
    <property type="entry name" value="INACTIVE PHENOLPHTHIOCEROL SYNTHESIS POLYKETIDE SYNTHASE TYPE I PKS1-RELATED"/>
    <property type="match status" value="1"/>
</dbReference>
<dbReference type="Gene3D" id="1.10.1200.10">
    <property type="entry name" value="ACP-like"/>
    <property type="match status" value="1"/>
</dbReference>
<dbReference type="Gene3D" id="3.40.47.10">
    <property type="match status" value="1"/>
</dbReference>
<dbReference type="InterPro" id="IPR014043">
    <property type="entry name" value="Acyl_transferase_dom"/>
</dbReference>
<dbReference type="SUPFAM" id="SSF55048">
    <property type="entry name" value="Probable ACP-binding domain of malonyl-CoA ACP transacylase"/>
    <property type="match status" value="1"/>
</dbReference>
<keyword evidence="2" id="KW-0596">Phosphopantetheine</keyword>
<dbReference type="Pfam" id="PF16197">
    <property type="entry name" value="KAsynt_C_assoc"/>
    <property type="match status" value="1"/>
</dbReference>
<keyword evidence="3" id="KW-0597">Phosphoprotein</keyword>
<feature type="domain" description="Ketosynthase family 3 (KS3)" evidence="10">
    <location>
        <begin position="223"/>
        <end position="649"/>
    </location>
</feature>
<feature type="non-terminal residue" evidence="12">
    <location>
        <position position="1594"/>
    </location>
</feature>
<dbReference type="Gene3D" id="3.40.50.11460">
    <property type="match status" value="1"/>
</dbReference>
<dbReference type="RefSeq" id="WP_381825010.1">
    <property type="nucleotide sequence ID" value="NZ_JBHSKI010000038.1"/>
</dbReference>
<dbReference type="InterPro" id="IPR016036">
    <property type="entry name" value="Malonyl_transacylase_ACP-bd"/>
</dbReference>
<dbReference type="SUPFAM" id="SSF53901">
    <property type="entry name" value="Thiolase-like"/>
    <property type="match status" value="1"/>
</dbReference>
<keyword evidence="4" id="KW-0808">Transferase</keyword>
<comment type="caution">
    <text evidence="8">Lacks conserved residue(s) required for the propagation of feature annotation.</text>
</comment>
<dbReference type="SMART" id="SM01294">
    <property type="entry name" value="PKS_PP_betabranch"/>
    <property type="match status" value="1"/>
</dbReference>
<evidence type="ECO:0000256" key="8">
    <source>
        <dbReference type="PROSITE-ProRule" id="PRU01363"/>
    </source>
</evidence>
<dbReference type="InterPro" id="IPR020806">
    <property type="entry name" value="PKS_PP-bd"/>
</dbReference>
<dbReference type="InterPro" id="IPR001227">
    <property type="entry name" value="Ac_transferase_dom_sf"/>
</dbReference>
<evidence type="ECO:0000259" key="10">
    <source>
        <dbReference type="PROSITE" id="PS52004"/>
    </source>
</evidence>
<dbReference type="InterPro" id="IPR016039">
    <property type="entry name" value="Thiolase-like"/>
</dbReference>
<evidence type="ECO:0000256" key="5">
    <source>
        <dbReference type="ARBA" id="ARBA00023194"/>
    </source>
</evidence>
<dbReference type="InterPro" id="IPR020841">
    <property type="entry name" value="PKS_Beta-ketoAc_synthase_dom"/>
</dbReference>
<dbReference type="InterPro" id="IPR006162">
    <property type="entry name" value="Ppantetheine_attach_site"/>
</dbReference>
<comment type="pathway">
    <text evidence="1">Antibiotic biosynthesis.</text>
</comment>
<dbReference type="Gene3D" id="3.30.70.3290">
    <property type="match status" value="1"/>
</dbReference>
<dbReference type="Pfam" id="PF08659">
    <property type="entry name" value="KR"/>
    <property type="match status" value="1"/>
</dbReference>
<dbReference type="InterPro" id="IPR036291">
    <property type="entry name" value="NAD(P)-bd_dom_sf"/>
</dbReference>
<feature type="region of interest" description="N-terminal hotdog fold" evidence="8">
    <location>
        <begin position="1136"/>
        <end position="1260"/>
    </location>
</feature>
<dbReference type="InterPro" id="IPR014031">
    <property type="entry name" value="Ketoacyl_synth_C"/>
</dbReference>
<proteinExistence type="predicted"/>
<dbReference type="InterPro" id="IPR036736">
    <property type="entry name" value="ACP-like_sf"/>
</dbReference>
<dbReference type="PROSITE" id="PS00012">
    <property type="entry name" value="PHOSPHOPANTETHEINE"/>
    <property type="match status" value="1"/>
</dbReference>
<dbReference type="Gene3D" id="3.10.129.110">
    <property type="entry name" value="Polyketide synthase dehydratase"/>
    <property type="match status" value="1"/>
</dbReference>
<feature type="region of interest" description="C-terminal hotdog fold" evidence="8">
    <location>
        <begin position="1276"/>
        <end position="1425"/>
    </location>
</feature>
<comment type="caution">
    <text evidence="12">The sequence shown here is derived from an EMBL/GenBank/DDBJ whole genome shotgun (WGS) entry which is preliminary data.</text>
</comment>
<gene>
    <name evidence="12" type="ORF">ACFPRK_31230</name>
</gene>
<evidence type="ECO:0000313" key="12">
    <source>
        <dbReference type="EMBL" id="MFC5175005.1"/>
    </source>
</evidence>
<organism evidence="12 13">
    <name type="scientific">Streptomyces mutomycini</name>
    <dbReference type="NCBI Taxonomy" id="284036"/>
    <lineage>
        <taxon>Bacteria</taxon>
        <taxon>Bacillati</taxon>
        <taxon>Actinomycetota</taxon>
        <taxon>Actinomycetes</taxon>
        <taxon>Kitasatosporales</taxon>
        <taxon>Streptomycetaceae</taxon>
        <taxon>Streptomyces</taxon>
    </lineage>
</organism>
<dbReference type="InterPro" id="IPR042104">
    <property type="entry name" value="PKS_dehydratase_sf"/>
</dbReference>
<reference evidence="13" key="1">
    <citation type="journal article" date="2019" name="Int. J. Syst. Evol. Microbiol.">
        <title>The Global Catalogue of Microorganisms (GCM) 10K type strain sequencing project: providing services to taxonomists for standard genome sequencing and annotation.</title>
        <authorList>
            <consortium name="The Broad Institute Genomics Platform"/>
            <consortium name="The Broad Institute Genome Sequencing Center for Infectious Disease"/>
            <person name="Wu L."/>
            <person name="Ma J."/>
        </authorList>
    </citation>
    <scope>NUCLEOTIDE SEQUENCE [LARGE SCALE GENOMIC DNA]</scope>
    <source>
        <strain evidence="13">CGMCC 4.1721</strain>
    </source>
</reference>
<feature type="domain" description="PKS/mFAS DH" evidence="11">
    <location>
        <begin position="1136"/>
        <end position="1425"/>
    </location>
</feature>
<keyword evidence="7" id="KW-0012">Acyltransferase</keyword>
<dbReference type="SMART" id="SM00825">
    <property type="entry name" value="PKS_KS"/>
    <property type="match status" value="1"/>
</dbReference>
<dbReference type="SMART" id="SM00827">
    <property type="entry name" value="PKS_AT"/>
    <property type="match status" value="1"/>
</dbReference>
<dbReference type="InterPro" id="IPR050091">
    <property type="entry name" value="PKS_NRPS_Biosynth_Enz"/>
</dbReference>
<dbReference type="Gene3D" id="3.40.50.720">
    <property type="entry name" value="NAD(P)-binding Rossmann-like Domain"/>
    <property type="match status" value="1"/>
</dbReference>
<name>A0ABW0BCH1_9ACTN</name>
<sequence>AAANVFLDALAVRRRAEGLPAQSLSWGLWEETSELTATLGESGRDRLDRGGLQALGTEEGLALFDRSLALDAPHLVPVRLDLSRARAGDRQVAPLLRALVRTPARRTTGTPVGRDWRAQYEGTPEDGRESMLVDLVRAQVASVLGHSGTDAVRVDRGFKDLGFDSLTAVELRNRLNELTGTRLPATLVFDYPTPAALGARLHGLLDGTAARQHSAVARVVADDEPIAIVGMSCRFPGHVDSPEELWQLLADGGEGITGFPKDRGWALDSFFDPTGERPGTSLVDQGGFLHDAADFDASFFGISPREAVTMDPQHRMLLELSWEAIERAGVDPTGLRGSRTGVFSGLMYHEYAARLRSVPEDVAGFLSNGNAGSVATGRVSYTLGFEGPAVTVDTACSSSLVALDMAVSALQRAECDLALAGGVTVMSTPTIFAEFTRQRGLAHDGRCKAFSDTADGMGVAEGAGVVLVERLSDARRNGHRVLAVIKGSAVNQDGASNGLTAPNGPSQQRVIRSALDNAGLVASDVDVVEAHGTGTSLGDPIEAQALLATYGQDRPEGRPLLLGSVKSNIGHTQAAAGVAGVIKMVLALRHGTVPRTLHAERPSEHVDWTAGSVELVTDAVAWPETGRPRRGAVSSFGISGTNAHVILEQAPEAEPERSAERPEPVLTAAEGAVLPWLVSAKSAAALRGQAEQLRAFAAAGAAPAATAAALIGGRTAFDERAVVLAADPVGFAEGLAGLARQDAEVPGLISGTVRPGANVAFVFPGQGAQWTGMALGLMESSPVFAGALRECADVLAPHADWNLLEVLGDKQALERVDVVQPALWAVMVSLAKVWQHCGITPSVVVGHSQGEIAAACVAGALSLADGARLVALRSRVIAEELAGRGGMASLTVPSDEAQALIDRYTNPDGATEPATGVVVAAVNGPGAVVVAGDEGPLQQLLDGCEADGIRARRIPVTYPSHAPQVELIKDRLIKELGHISPARPQVTWRSTVTGEDVRDREADADYWYRNLRRPVRFAEVVADLMESGIDTFVEISPHPVTTAALEDAALQAGGREVVVTGTLRRDEDERTALLRNAAALWTRGLGVDWTALTPAPAERADTVDLPTYAFQRERYWLDAPADSGNPGGVGQEATGHPVLAAAVVPAGTDSILFTGRLTTPVAASPTEHTVLDTPVLPGSALLDWALYAADRLGLPGVAHLEQHQALLLAPDEAVRVQVMAAAPDESGHRRLTVHTQPDGDATAEWILHATAELHPGAEETDEAYARLAGTWPPADATPADTAGLYGELFAAEQQFGTALQGLRGAWRTGDDIYAEIELLEQAIEGLTPRAALLESVCHAWRLADEGGPGTAGALHPTVWRGVRVRAGGLDTATGRDAVDDARIVRVLLSPADGGALRVRATDADGIPLLSVDQVELRPVTTALLRSAGAGAARSLYEVSWERRAFDELAQTPRSILWDDTRSAEEIEAAVADGVRLVLLDAAALDAHGRRESDGEHLPERVREAVTATLARAKQWLADEALADARLAVVTHGAVAVSGTAPVDLAQAAVRGFLRSVQSEHPGRFVLVDSDGGAVGVPVSVLAAAVAEGEPEFAL</sequence>
<evidence type="ECO:0000256" key="6">
    <source>
        <dbReference type="ARBA" id="ARBA00023268"/>
    </source>
</evidence>
<dbReference type="InterPro" id="IPR049900">
    <property type="entry name" value="PKS_mFAS_DH"/>
</dbReference>
<dbReference type="Proteomes" id="UP001596208">
    <property type="component" value="Unassembled WGS sequence"/>
</dbReference>
<protein>
    <submittedName>
        <fullName evidence="12">Beta-ketoacyl synthase N-terminal-like domain-containing protein</fullName>
    </submittedName>
</protein>
<dbReference type="SMART" id="SM00823">
    <property type="entry name" value="PKS_PP"/>
    <property type="match status" value="1"/>
</dbReference>
<dbReference type="PROSITE" id="PS52004">
    <property type="entry name" value="KS3_2"/>
    <property type="match status" value="1"/>
</dbReference>
<dbReference type="Gene3D" id="3.40.366.10">
    <property type="entry name" value="Malonyl-Coenzyme A Acyl Carrier Protein, domain 2"/>
    <property type="match status" value="1"/>
</dbReference>
<dbReference type="SUPFAM" id="SSF51735">
    <property type="entry name" value="NAD(P)-binding Rossmann-fold domains"/>
    <property type="match status" value="1"/>
</dbReference>
<keyword evidence="5" id="KW-0045">Antibiotic biosynthesis</keyword>
<dbReference type="InterPro" id="IPR013968">
    <property type="entry name" value="PKS_KR"/>
</dbReference>
<evidence type="ECO:0000256" key="4">
    <source>
        <dbReference type="ARBA" id="ARBA00022679"/>
    </source>
</evidence>
<dbReference type="InterPro" id="IPR016035">
    <property type="entry name" value="Acyl_Trfase/lysoPLipase"/>
</dbReference>
<dbReference type="InterPro" id="IPR020807">
    <property type="entry name" value="PKS_DH"/>
</dbReference>
<dbReference type="PANTHER" id="PTHR43775">
    <property type="entry name" value="FATTY ACID SYNTHASE"/>
    <property type="match status" value="1"/>
</dbReference>
<dbReference type="EMBL" id="JBHSKI010000038">
    <property type="protein sequence ID" value="MFC5175005.1"/>
    <property type="molecule type" value="Genomic_DNA"/>
</dbReference>
<dbReference type="Pfam" id="PF00698">
    <property type="entry name" value="Acyl_transf_1"/>
    <property type="match status" value="1"/>
</dbReference>
<accession>A0ABW0BCH1</accession>
<dbReference type="PROSITE" id="PS50075">
    <property type="entry name" value="CARRIER"/>
    <property type="match status" value="1"/>
</dbReference>
<evidence type="ECO:0000256" key="7">
    <source>
        <dbReference type="ARBA" id="ARBA00023315"/>
    </source>
</evidence>
<dbReference type="InterPro" id="IPR014030">
    <property type="entry name" value="Ketoacyl_synth_N"/>
</dbReference>
<evidence type="ECO:0000259" key="9">
    <source>
        <dbReference type="PROSITE" id="PS50075"/>
    </source>
</evidence>
<dbReference type="PROSITE" id="PS00606">
    <property type="entry name" value="KS3_1"/>
    <property type="match status" value="1"/>
</dbReference>
<keyword evidence="6" id="KW-0511">Multifunctional enzyme</keyword>
<keyword evidence="13" id="KW-1185">Reference proteome</keyword>
<dbReference type="SUPFAM" id="SSF47336">
    <property type="entry name" value="ACP-like"/>
    <property type="match status" value="1"/>
</dbReference>
<dbReference type="InterPro" id="IPR009081">
    <property type="entry name" value="PP-bd_ACP"/>
</dbReference>
<feature type="non-terminal residue" evidence="12">
    <location>
        <position position="1"/>
    </location>
</feature>
<dbReference type="Pfam" id="PF21089">
    <property type="entry name" value="PKS_DH_N"/>
    <property type="match status" value="1"/>
</dbReference>
<dbReference type="InterPro" id="IPR055123">
    <property type="entry name" value="SpnB-like_Rossmann"/>
</dbReference>
<dbReference type="SUPFAM" id="SSF52151">
    <property type="entry name" value="FabD/lysophospholipase-like"/>
    <property type="match status" value="1"/>
</dbReference>
<evidence type="ECO:0000256" key="3">
    <source>
        <dbReference type="ARBA" id="ARBA00022553"/>
    </source>
</evidence>
<dbReference type="CDD" id="cd00833">
    <property type="entry name" value="PKS"/>
    <property type="match status" value="1"/>
</dbReference>
<dbReference type="InterPro" id="IPR049552">
    <property type="entry name" value="PKS_DH_N"/>
</dbReference>
<dbReference type="InterPro" id="IPR018201">
    <property type="entry name" value="Ketoacyl_synth_AS"/>
</dbReference>
<dbReference type="Pfam" id="PF02801">
    <property type="entry name" value="Ketoacyl-synt_C"/>
    <property type="match status" value="1"/>
</dbReference>
<dbReference type="Pfam" id="PF00109">
    <property type="entry name" value="ketoacyl-synt"/>
    <property type="match status" value="1"/>
</dbReference>